<feature type="compositionally biased region" description="Basic and acidic residues" evidence="1">
    <location>
        <begin position="86"/>
        <end position="102"/>
    </location>
</feature>
<organism evidence="2 3">
    <name type="scientific">Mycena citricolor</name>
    <dbReference type="NCBI Taxonomy" id="2018698"/>
    <lineage>
        <taxon>Eukaryota</taxon>
        <taxon>Fungi</taxon>
        <taxon>Dikarya</taxon>
        <taxon>Basidiomycota</taxon>
        <taxon>Agaricomycotina</taxon>
        <taxon>Agaricomycetes</taxon>
        <taxon>Agaricomycetidae</taxon>
        <taxon>Agaricales</taxon>
        <taxon>Marasmiineae</taxon>
        <taxon>Mycenaceae</taxon>
        <taxon>Mycena</taxon>
    </lineage>
</organism>
<feature type="compositionally biased region" description="Basic and acidic residues" evidence="1">
    <location>
        <begin position="109"/>
        <end position="118"/>
    </location>
</feature>
<feature type="compositionally biased region" description="Pro residues" evidence="1">
    <location>
        <begin position="49"/>
        <end position="60"/>
    </location>
</feature>
<evidence type="ECO:0000313" key="2">
    <source>
        <dbReference type="EMBL" id="CAK5264751.1"/>
    </source>
</evidence>
<comment type="caution">
    <text evidence="2">The sequence shown here is derived from an EMBL/GenBank/DDBJ whole genome shotgun (WGS) entry which is preliminary data.</text>
</comment>
<feature type="region of interest" description="Disordered" evidence="1">
    <location>
        <begin position="459"/>
        <end position="494"/>
    </location>
</feature>
<feature type="compositionally biased region" description="Polar residues" evidence="1">
    <location>
        <begin position="7"/>
        <end position="24"/>
    </location>
</feature>
<feature type="compositionally biased region" description="Polar residues" evidence="1">
    <location>
        <begin position="675"/>
        <end position="693"/>
    </location>
</feature>
<feature type="region of interest" description="Disordered" evidence="1">
    <location>
        <begin position="1"/>
        <end position="61"/>
    </location>
</feature>
<keyword evidence="3" id="KW-1185">Reference proteome</keyword>
<reference evidence="2" key="1">
    <citation type="submission" date="2023-11" db="EMBL/GenBank/DDBJ databases">
        <authorList>
            <person name="De Vega J J."/>
            <person name="De Vega J J."/>
        </authorList>
    </citation>
    <scope>NUCLEOTIDE SEQUENCE</scope>
</reference>
<sequence length="1015" mass="113658">MPANDEAINSSAQIHVSPNPSSANPLVPAVVHDVPQNESSEQELTVDPTPIPPHTTPPRPLMVYTRPQLLHLNRSPLVAPPPGMPELKHWFGEHESSKKDVESATPNGGRERRFRREAEDSDSPVRTTFRSTMTQPSQMGNFKHHPLRDRDRDLEKGDKEGERLRNLSDKFDRDRLAAPGLRNKERDIAPHLIESSLRGASALTGTRRGEPRDGTKKKIGETNDDWRRGNSTRPERSDNARPDRERPRSRVRDSSRPRRDHSSSRRERDDEREPGDHRRRREDQRRERDHDRAGDKDEEDTRRWRDDGRRDERVATRRANERQAATDKAQQENGDSDRRWTVVEERENRTKRNHRDRRAGGDDAKEERREREREKEKEPAWMETYVPDSPGGIVGRGTDGELDGIQAWKKGLKEKEKSDAIAAAIPAKAEPEPAALPDVTSNKPLNEIEMFRMLMKTAAEEPSQDALPPPPGIHAKPSQGTYQPPPPDGVAVSDHVSVIAPSAVDSNVTSLDPNSLLSTILGKGEPQEHQIQTSSRFFPKTTANAGPEKINSPETFNPPSGSRLLALGTRPTGKSVTPEITSALPTATPAPPTPTESMRAGFTHFDEQSRMGFGMEPRDQTPFAGGRVDRQSGLVTEAGLYPDAYDPANGYSGNKGSRMAKFFSEPKRGDPQSPIGFTSTSPGPSQRPVQAQSAMDGLLSKLNNSAHTPRAIPNLQLLQQQQHQQMQHTQQQLQQLNINHRMDSLYDSRLDDRNFVPDGMVPGLRPAVPRGAQNGGMFPESLDEAMHFGQPRVAPQQNHVYNPQALPSGFGQPGGRNNGLGMQGQFRGTSPIGNGQARGIPTGLANLGGRPPLDSAQYMGMPGLPHNGVHPNAPPPQFNSFAAQPHLRVQQHHPNLDMVANARMLGGFGSQSQILQQQQQQLLKERQLQQMQQERAIRIQQERIQQERIQQERLHHQQQLSQHHQHQHQQQLSHHQQQHQPQHHHQIPQHMLHQHQSQASDLMALLMGGAQTHRE</sequence>
<evidence type="ECO:0000256" key="1">
    <source>
        <dbReference type="SAM" id="MobiDB-lite"/>
    </source>
</evidence>
<feature type="compositionally biased region" description="Basic and acidic residues" evidence="1">
    <location>
        <begin position="148"/>
        <end position="189"/>
    </location>
</feature>
<protein>
    <submittedName>
        <fullName evidence="2">Uncharacterized protein</fullName>
    </submittedName>
</protein>
<dbReference type="Proteomes" id="UP001295794">
    <property type="component" value="Unassembled WGS sequence"/>
</dbReference>
<feature type="compositionally biased region" description="Polar residues" evidence="1">
    <location>
        <begin position="124"/>
        <end position="140"/>
    </location>
</feature>
<name>A0AAD2GW60_9AGAR</name>
<feature type="compositionally biased region" description="Basic and acidic residues" evidence="1">
    <location>
        <begin position="358"/>
        <end position="380"/>
    </location>
</feature>
<proteinExistence type="predicted"/>
<feature type="region of interest" description="Disordered" evidence="1">
    <location>
        <begin position="524"/>
        <end position="599"/>
    </location>
</feature>
<feature type="region of interest" description="Disordered" evidence="1">
    <location>
        <begin position="950"/>
        <end position="997"/>
    </location>
</feature>
<dbReference type="EMBL" id="CAVNYO010000070">
    <property type="protein sequence ID" value="CAK5264751.1"/>
    <property type="molecule type" value="Genomic_DNA"/>
</dbReference>
<evidence type="ECO:0000313" key="3">
    <source>
        <dbReference type="Proteomes" id="UP001295794"/>
    </source>
</evidence>
<feature type="region of interest" description="Disordered" evidence="1">
    <location>
        <begin position="74"/>
        <end position="400"/>
    </location>
</feature>
<feature type="compositionally biased region" description="Low complexity" evidence="1">
    <location>
        <begin position="957"/>
        <end position="980"/>
    </location>
</feature>
<accession>A0AAD2GW60</accession>
<gene>
    <name evidence="2" type="ORF">MYCIT1_LOCUS5196</name>
</gene>
<feature type="region of interest" description="Disordered" evidence="1">
    <location>
        <begin position="662"/>
        <end position="693"/>
    </location>
</feature>
<dbReference type="AlphaFoldDB" id="A0AAD2GW60"/>
<feature type="compositionally biased region" description="Polar residues" evidence="1">
    <location>
        <begin position="529"/>
        <end position="544"/>
    </location>
</feature>
<feature type="compositionally biased region" description="Basic and acidic residues" evidence="1">
    <location>
        <begin position="335"/>
        <end position="350"/>
    </location>
</feature>
<feature type="compositionally biased region" description="Basic and acidic residues" evidence="1">
    <location>
        <begin position="207"/>
        <end position="325"/>
    </location>
</feature>